<comment type="caution">
    <text evidence="2">The sequence shown here is derived from an EMBL/GenBank/DDBJ whole genome shotgun (WGS) entry which is preliminary data.</text>
</comment>
<dbReference type="Pfam" id="PF00078">
    <property type="entry name" value="RVT_1"/>
    <property type="match status" value="1"/>
</dbReference>
<dbReference type="SUPFAM" id="SSF56672">
    <property type="entry name" value="DNA/RNA polymerases"/>
    <property type="match status" value="1"/>
</dbReference>
<dbReference type="InterPro" id="IPR043502">
    <property type="entry name" value="DNA/RNA_pol_sf"/>
</dbReference>
<dbReference type="PROSITE" id="PS50878">
    <property type="entry name" value="RT_POL"/>
    <property type="match status" value="1"/>
</dbReference>
<organism evidence="2 3">
    <name type="scientific">Hibiscus trionum</name>
    <name type="common">Flower of an hour</name>
    <dbReference type="NCBI Taxonomy" id="183268"/>
    <lineage>
        <taxon>Eukaryota</taxon>
        <taxon>Viridiplantae</taxon>
        <taxon>Streptophyta</taxon>
        <taxon>Embryophyta</taxon>
        <taxon>Tracheophyta</taxon>
        <taxon>Spermatophyta</taxon>
        <taxon>Magnoliopsida</taxon>
        <taxon>eudicotyledons</taxon>
        <taxon>Gunneridae</taxon>
        <taxon>Pentapetalae</taxon>
        <taxon>rosids</taxon>
        <taxon>malvids</taxon>
        <taxon>Malvales</taxon>
        <taxon>Malvaceae</taxon>
        <taxon>Malvoideae</taxon>
        <taxon>Hibiscus</taxon>
    </lineage>
</organism>
<dbReference type="AlphaFoldDB" id="A0A9W7IGY4"/>
<dbReference type="PANTHER" id="PTHR33116:SF75">
    <property type="entry name" value="RIBONUCLEASE H PROTEIN"/>
    <property type="match status" value="1"/>
</dbReference>
<reference evidence="2" key="1">
    <citation type="submission" date="2023-05" db="EMBL/GenBank/DDBJ databases">
        <title>Genome and transcriptome analyses reveal genes involved in the formation of fine ridges on petal epidermal cells in Hibiscus trionum.</title>
        <authorList>
            <person name="Koshimizu S."/>
            <person name="Masuda S."/>
            <person name="Ishii T."/>
            <person name="Shirasu K."/>
            <person name="Hoshino A."/>
            <person name="Arita M."/>
        </authorList>
    </citation>
    <scope>NUCLEOTIDE SEQUENCE</scope>
    <source>
        <strain evidence="2">Hamamatsu line</strain>
    </source>
</reference>
<sequence length="531" mass="60323">MKVFEDFYSGRDWETGVNHSFITLIPKKTSPLGLDDYRPISLVGGIYKIISNVLSRRLRPNMQTVVSKSQFAFILGRSILECVLIANEGIDYMNKLGAAGSVFKIDFKRAYDSVDWAFLLRVIKEMGFGDLWCQWILRCISTASISVLVNGSPTKSFTLSRGLRQGCSLSPLLFNLVGEALHLMLDKAILVGLFNGFLIGRGSNAYMLSHLQYADDLIIFCGACLGELLNVKRVLRVFEIASGLQLNLSKSRLFGVNKETKTVTVWASRVGCTIGHFPSEYLGLPLGPKRNSAILWEPVLEKFLKALSAWKVNCLSFSGRLVLIKSVLASLPIYYMSIFQIPSEVVKKMNNIMENFLWGASVSQRKIHWVKWSDVCLPFDKGGLNIRNLTIQNRAQLGKWFWNFANSRNSEWRKILCCKLNWDEKSMFPVDSNHRLMSWVWKGTSNTFMKNDDVGNVLRDQIDIQVGDGARVRFWSDLWIGDAPLMVNFPRIYALSQNRTGTVADFGIISDGCWVWQIQLRREPFDWEKGQ</sequence>
<feature type="domain" description="Reverse transcriptase" evidence="1">
    <location>
        <begin position="6"/>
        <end position="286"/>
    </location>
</feature>
<accession>A0A9W7IGY4</accession>
<dbReference type="CDD" id="cd01650">
    <property type="entry name" value="RT_nLTR_like"/>
    <property type="match status" value="1"/>
</dbReference>
<protein>
    <recommendedName>
        <fullName evidence="1">Reverse transcriptase domain-containing protein</fullName>
    </recommendedName>
</protein>
<dbReference type="InterPro" id="IPR000477">
    <property type="entry name" value="RT_dom"/>
</dbReference>
<gene>
    <name evidence="2" type="ORF">HRI_003185100</name>
</gene>
<name>A0A9W7IGY4_HIBTR</name>
<evidence type="ECO:0000259" key="1">
    <source>
        <dbReference type="PROSITE" id="PS50878"/>
    </source>
</evidence>
<evidence type="ECO:0000313" key="2">
    <source>
        <dbReference type="EMBL" id="GMI95158.1"/>
    </source>
</evidence>
<keyword evidence="3" id="KW-1185">Reference proteome</keyword>
<proteinExistence type="predicted"/>
<dbReference type="OrthoDB" id="998159at2759"/>
<dbReference type="EMBL" id="BSYR01000026">
    <property type="protein sequence ID" value="GMI95158.1"/>
    <property type="molecule type" value="Genomic_DNA"/>
</dbReference>
<evidence type="ECO:0000313" key="3">
    <source>
        <dbReference type="Proteomes" id="UP001165190"/>
    </source>
</evidence>
<dbReference type="Proteomes" id="UP001165190">
    <property type="component" value="Unassembled WGS sequence"/>
</dbReference>
<dbReference type="PANTHER" id="PTHR33116">
    <property type="entry name" value="REVERSE TRANSCRIPTASE ZINC-BINDING DOMAIN-CONTAINING PROTEIN-RELATED-RELATED"/>
    <property type="match status" value="1"/>
</dbReference>